<dbReference type="AlphaFoldDB" id="A0A5C3LQJ8"/>
<dbReference type="EMBL" id="ML213634">
    <property type="protein sequence ID" value="TFK34266.1"/>
    <property type="molecule type" value="Genomic_DNA"/>
</dbReference>
<evidence type="ECO:0000259" key="2">
    <source>
        <dbReference type="Pfam" id="PF24883"/>
    </source>
</evidence>
<evidence type="ECO:0000313" key="3">
    <source>
        <dbReference type="EMBL" id="TFK34266.1"/>
    </source>
</evidence>
<gene>
    <name evidence="3" type="ORF">BDQ12DRAFT_657074</name>
</gene>
<dbReference type="InterPro" id="IPR056884">
    <property type="entry name" value="NPHP3-like_N"/>
</dbReference>
<keyword evidence="4" id="KW-1185">Reference proteome</keyword>
<reference evidence="3 4" key="1">
    <citation type="journal article" date="2019" name="Nat. Ecol. Evol.">
        <title>Megaphylogeny resolves global patterns of mushroom evolution.</title>
        <authorList>
            <person name="Varga T."/>
            <person name="Krizsan K."/>
            <person name="Foldi C."/>
            <person name="Dima B."/>
            <person name="Sanchez-Garcia M."/>
            <person name="Sanchez-Ramirez S."/>
            <person name="Szollosi G.J."/>
            <person name="Szarkandi J.G."/>
            <person name="Papp V."/>
            <person name="Albert L."/>
            <person name="Andreopoulos W."/>
            <person name="Angelini C."/>
            <person name="Antonin V."/>
            <person name="Barry K.W."/>
            <person name="Bougher N.L."/>
            <person name="Buchanan P."/>
            <person name="Buyck B."/>
            <person name="Bense V."/>
            <person name="Catcheside P."/>
            <person name="Chovatia M."/>
            <person name="Cooper J."/>
            <person name="Damon W."/>
            <person name="Desjardin D."/>
            <person name="Finy P."/>
            <person name="Geml J."/>
            <person name="Haridas S."/>
            <person name="Hughes K."/>
            <person name="Justo A."/>
            <person name="Karasinski D."/>
            <person name="Kautmanova I."/>
            <person name="Kiss B."/>
            <person name="Kocsube S."/>
            <person name="Kotiranta H."/>
            <person name="LaButti K.M."/>
            <person name="Lechner B.E."/>
            <person name="Liimatainen K."/>
            <person name="Lipzen A."/>
            <person name="Lukacs Z."/>
            <person name="Mihaltcheva S."/>
            <person name="Morgado L.N."/>
            <person name="Niskanen T."/>
            <person name="Noordeloos M.E."/>
            <person name="Ohm R.A."/>
            <person name="Ortiz-Santana B."/>
            <person name="Ovrebo C."/>
            <person name="Racz N."/>
            <person name="Riley R."/>
            <person name="Savchenko A."/>
            <person name="Shiryaev A."/>
            <person name="Soop K."/>
            <person name="Spirin V."/>
            <person name="Szebenyi C."/>
            <person name="Tomsovsky M."/>
            <person name="Tulloss R.E."/>
            <person name="Uehling J."/>
            <person name="Grigoriev I.V."/>
            <person name="Vagvolgyi C."/>
            <person name="Papp T."/>
            <person name="Martin F.M."/>
            <person name="Miettinen O."/>
            <person name="Hibbett D.S."/>
            <person name="Nagy L.G."/>
        </authorList>
    </citation>
    <scope>NUCLEOTIDE SEQUENCE [LARGE SCALE GENOMIC DNA]</scope>
    <source>
        <strain evidence="3 4">CBS 166.37</strain>
    </source>
</reference>
<accession>A0A5C3LQJ8</accession>
<dbReference type="OrthoDB" id="3045137at2759"/>
<dbReference type="Pfam" id="PF24883">
    <property type="entry name" value="NPHP3_N"/>
    <property type="match status" value="1"/>
</dbReference>
<feature type="non-terminal residue" evidence="3">
    <location>
        <position position="193"/>
    </location>
</feature>
<protein>
    <recommendedName>
        <fullName evidence="2">Nephrocystin 3-like N-terminal domain-containing protein</fullName>
    </recommendedName>
</protein>
<feature type="domain" description="Nephrocystin 3-like N-terminal" evidence="2">
    <location>
        <begin position="46"/>
        <end position="191"/>
    </location>
</feature>
<proteinExistence type="predicted"/>
<name>A0A5C3LQJ8_9AGAR</name>
<sequence>MTVTPFPLQSQQPATSSVDEINIWKSRARETAVEMIMKSAHMADLSKLLWVHGLIKERKLVARALTKRMSQERQLAASFFFSKDSLHNKHVLLFPTLATQLSISIPDICPLINKVIEAEPNIMGRDIPAEKQLAELIVGPIQAIGDAFPTPMNIVIDGLDDCQGDSIRQRVACLIAAHKFHQLPLRIIITSHV</sequence>
<dbReference type="Proteomes" id="UP000308652">
    <property type="component" value="Unassembled WGS sequence"/>
</dbReference>
<evidence type="ECO:0000313" key="4">
    <source>
        <dbReference type="Proteomes" id="UP000308652"/>
    </source>
</evidence>
<organism evidence="3 4">
    <name type="scientific">Crucibulum laeve</name>
    <dbReference type="NCBI Taxonomy" id="68775"/>
    <lineage>
        <taxon>Eukaryota</taxon>
        <taxon>Fungi</taxon>
        <taxon>Dikarya</taxon>
        <taxon>Basidiomycota</taxon>
        <taxon>Agaricomycotina</taxon>
        <taxon>Agaricomycetes</taxon>
        <taxon>Agaricomycetidae</taxon>
        <taxon>Agaricales</taxon>
        <taxon>Agaricineae</taxon>
        <taxon>Nidulariaceae</taxon>
        <taxon>Crucibulum</taxon>
    </lineage>
</organism>
<evidence type="ECO:0000256" key="1">
    <source>
        <dbReference type="ARBA" id="ARBA00022737"/>
    </source>
</evidence>
<dbReference type="STRING" id="68775.A0A5C3LQJ8"/>
<keyword evidence="1" id="KW-0677">Repeat</keyword>